<evidence type="ECO:0008006" key="3">
    <source>
        <dbReference type="Google" id="ProtNLM"/>
    </source>
</evidence>
<keyword evidence="2" id="KW-1185">Reference proteome</keyword>
<proteinExistence type="predicted"/>
<evidence type="ECO:0000313" key="2">
    <source>
        <dbReference type="Proteomes" id="UP001530377"/>
    </source>
</evidence>
<sequence>MKTNRDFTDLFNKRLPQPLNVYNIFFALERQRLIQEEGSCGKAAVLQHKHDLSYYDLAGYDPISFPGLPPRFQNVKMPQGWFVPGKNSKRKHVKSHGGRSFAELARTVAANWKSADNETKDYCTTVARILKERHSVLIKVGLLYKIDPSSQAPKEEITPFLKKSKGIFCLPTMDLVSPGSQNQRMRRQVKKAKRSTLDFGDQPTKQCIAMHLPEGVSTIAHEQDTVNSHDIGRTCVMDMYQQYNLNRSTTVQDTTNMSYFYCSATVPCILEGRQNQSAGVTGINFLSGIDSASQGPKEKITRRRSDNEFCQMMNPARSLSQNEIMMNVNSGAMISNKIEGKILFGDQPIKQGMTPGHEESRFFKEHRNYSAPEYLNTSDQKLPMGMYDIQELDIADSDVVSMWLSSKAQKEG</sequence>
<dbReference type="Proteomes" id="UP001530377">
    <property type="component" value="Unassembled WGS sequence"/>
</dbReference>
<dbReference type="InterPro" id="IPR036910">
    <property type="entry name" value="HMG_box_dom_sf"/>
</dbReference>
<reference evidence="1 2" key="1">
    <citation type="submission" date="2024-10" db="EMBL/GenBank/DDBJ databases">
        <title>Updated reference genomes for cyclostephanoid diatoms.</title>
        <authorList>
            <person name="Roberts W.R."/>
            <person name="Alverson A.J."/>
        </authorList>
    </citation>
    <scope>NUCLEOTIDE SEQUENCE [LARGE SCALE GENOMIC DNA]</scope>
    <source>
        <strain evidence="1 2">AJA228-03</strain>
    </source>
</reference>
<protein>
    <recommendedName>
        <fullName evidence="3">HMG box domain-containing protein</fullName>
    </recommendedName>
</protein>
<gene>
    <name evidence="1" type="ORF">ACHAXA_011500</name>
</gene>
<comment type="caution">
    <text evidence="1">The sequence shown here is derived from an EMBL/GenBank/DDBJ whole genome shotgun (WGS) entry which is preliminary data.</text>
</comment>
<accession>A0ABD3SDU7</accession>
<dbReference type="SUPFAM" id="SSF47095">
    <property type="entry name" value="HMG-box"/>
    <property type="match status" value="1"/>
</dbReference>
<dbReference type="AlphaFoldDB" id="A0ABD3SDU7"/>
<dbReference type="EMBL" id="JALLPB020000061">
    <property type="protein sequence ID" value="KAL3822581.1"/>
    <property type="molecule type" value="Genomic_DNA"/>
</dbReference>
<name>A0ABD3SDU7_9STRA</name>
<dbReference type="Gene3D" id="1.10.30.10">
    <property type="entry name" value="High mobility group box domain"/>
    <property type="match status" value="1"/>
</dbReference>
<organism evidence="1 2">
    <name type="scientific">Cyclostephanos tholiformis</name>
    <dbReference type="NCBI Taxonomy" id="382380"/>
    <lineage>
        <taxon>Eukaryota</taxon>
        <taxon>Sar</taxon>
        <taxon>Stramenopiles</taxon>
        <taxon>Ochrophyta</taxon>
        <taxon>Bacillariophyta</taxon>
        <taxon>Coscinodiscophyceae</taxon>
        <taxon>Thalassiosirophycidae</taxon>
        <taxon>Stephanodiscales</taxon>
        <taxon>Stephanodiscaceae</taxon>
        <taxon>Cyclostephanos</taxon>
    </lineage>
</organism>
<dbReference type="CDD" id="cd00084">
    <property type="entry name" value="HMG-box_SF"/>
    <property type="match status" value="1"/>
</dbReference>
<evidence type="ECO:0000313" key="1">
    <source>
        <dbReference type="EMBL" id="KAL3822581.1"/>
    </source>
</evidence>